<dbReference type="EMBL" id="PSRQ01000032">
    <property type="protein sequence ID" value="PWU23483.1"/>
    <property type="molecule type" value="Genomic_DNA"/>
</dbReference>
<reference evidence="1 2" key="1">
    <citation type="submission" date="2018-02" db="EMBL/GenBank/DDBJ databases">
        <title>Genomic Reconstructions from Amazon Rainforest and Pasture Soil Reveal Novel Insights into the Physiology of Candidate Phyla in Tropical Sites.</title>
        <authorList>
            <person name="Kroeger M.E."/>
            <person name="Delmont T."/>
            <person name="Eren A.M."/>
            <person name="Guo J."/>
            <person name="Meyer K.M."/>
            <person name="Khan K."/>
            <person name="Rodrigues J.L.M."/>
            <person name="Bohannan B.J.M."/>
            <person name="Tringe S."/>
            <person name="Borges C.D."/>
            <person name="Tiedje J."/>
            <person name="Tsai S.M."/>
            <person name="Nusslein K."/>
        </authorList>
    </citation>
    <scope>NUCLEOTIDE SEQUENCE [LARGE SCALE GENOMIC DNA]</scope>
    <source>
        <strain evidence="1">Amazon FNV 2010 28 9</strain>
    </source>
</reference>
<organism evidence="1 2">
    <name type="scientific">Candidatus Cerribacteria bacterium 'Amazon FNV 2010 28 9'</name>
    <dbReference type="NCBI Taxonomy" id="2081795"/>
    <lineage>
        <taxon>Bacteria</taxon>
        <taxon>Candidatus Cerribacteria</taxon>
    </lineage>
</organism>
<dbReference type="Proteomes" id="UP000246104">
    <property type="component" value="Unassembled WGS sequence"/>
</dbReference>
<evidence type="ECO:0000313" key="1">
    <source>
        <dbReference type="EMBL" id="PWU23483.1"/>
    </source>
</evidence>
<gene>
    <name evidence="1" type="ORF">C5B42_02925</name>
</gene>
<proteinExistence type="predicted"/>
<protein>
    <submittedName>
        <fullName evidence="1">Uncharacterized protein</fullName>
    </submittedName>
</protein>
<name>A0A317JQ89_9BACT</name>
<accession>A0A317JQ89</accession>
<sequence>MANEEKYIIDLHDTNPDQVLTTLQPYVHILYLEYGKDKKPTRLAYTTDTDQCAPVNNLLAAHHLSSTRA</sequence>
<dbReference type="AlphaFoldDB" id="A0A317JQ89"/>
<evidence type="ECO:0000313" key="2">
    <source>
        <dbReference type="Proteomes" id="UP000246104"/>
    </source>
</evidence>
<comment type="caution">
    <text evidence="1">The sequence shown here is derived from an EMBL/GenBank/DDBJ whole genome shotgun (WGS) entry which is preliminary data.</text>
</comment>